<dbReference type="EMBL" id="RXLP01000005">
    <property type="protein sequence ID" value="TCD54721.1"/>
    <property type="molecule type" value="Genomic_DNA"/>
</dbReference>
<dbReference type="Pfam" id="PF11305">
    <property type="entry name" value="DUF3107"/>
    <property type="match status" value="1"/>
</dbReference>
<accession>A0A4R0QYK3</accession>
<keyword evidence="2" id="KW-1185">Reference proteome</keyword>
<proteinExistence type="predicted"/>
<dbReference type="AlphaFoldDB" id="A0A4R0QYK3"/>
<name>A0A4R0QYK3_9BIFI</name>
<evidence type="ECO:0000313" key="1">
    <source>
        <dbReference type="EMBL" id="TCD54721.1"/>
    </source>
</evidence>
<comment type="caution">
    <text evidence="1">The sequence shown here is derived from an EMBL/GenBank/DDBJ whole genome shotgun (WGS) entry which is preliminary data.</text>
</comment>
<dbReference type="Proteomes" id="UP000291289">
    <property type="component" value="Unassembled WGS sequence"/>
</dbReference>
<gene>
    <name evidence="1" type="ORF">EJ419_01960</name>
</gene>
<dbReference type="InterPro" id="IPR021456">
    <property type="entry name" value="DUF3107"/>
</dbReference>
<dbReference type="RefSeq" id="WP_131283248.1">
    <property type="nucleotide sequence ID" value="NZ_RXLP01000005.1"/>
</dbReference>
<protein>
    <submittedName>
        <fullName evidence="1">DUF3107 domain-containing protein</fullName>
    </submittedName>
</protein>
<sequence>MLVEIGIQHVSKIITVDTDETAEEVSKKVDKAINNHETLKITEKKGRVIVVPASTLAYAIVGSETARPVGFGAL</sequence>
<reference evidence="1 2" key="1">
    <citation type="submission" date="2018-12" db="EMBL/GenBank/DDBJ databases">
        <title>Alloscrdovia theropitheci sp. nov: a novel taxon from the feces of the bleeding-herat monkey (Theropithecus geleda).</title>
        <authorList>
            <person name="Modesto M."/>
        </authorList>
    </citation>
    <scope>NUCLEOTIDE SEQUENCE [LARGE SCALE GENOMIC DNA]</scope>
    <source>
        <strain evidence="1 2">GLDI4/2</strain>
    </source>
</reference>
<organism evidence="1 2">
    <name type="scientific">Alloscardovia theropitheci</name>
    <dbReference type="NCBI Taxonomy" id="2496842"/>
    <lineage>
        <taxon>Bacteria</taxon>
        <taxon>Bacillati</taxon>
        <taxon>Actinomycetota</taxon>
        <taxon>Actinomycetes</taxon>
        <taxon>Bifidobacteriales</taxon>
        <taxon>Bifidobacteriaceae</taxon>
        <taxon>Alloscardovia</taxon>
    </lineage>
</organism>
<evidence type="ECO:0000313" key="2">
    <source>
        <dbReference type="Proteomes" id="UP000291289"/>
    </source>
</evidence>
<dbReference type="OrthoDB" id="3268468at2"/>